<evidence type="ECO:0000256" key="1">
    <source>
        <dbReference type="ARBA" id="ARBA00009677"/>
    </source>
</evidence>
<feature type="domain" description="Flagellar basal body rod protein N-terminal" evidence="3">
    <location>
        <begin position="5"/>
        <end position="35"/>
    </location>
</feature>
<dbReference type="Proteomes" id="UP000008457">
    <property type="component" value="Chromosome"/>
</dbReference>
<dbReference type="PANTHER" id="PTHR30435">
    <property type="entry name" value="FLAGELLAR PROTEIN"/>
    <property type="match status" value="1"/>
</dbReference>
<keyword evidence="6" id="KW-0969">Cilium</keyword>
<dbReference type="STRING" id="697281.Mahau_0336"/>
<organism evidence="6 7">
    <name type="scientific">Mahella australiensis (strain DSM 15567 / CIP 107919 / 50-1 BON)</name>
    <dbReference type="NCBI Taxonomy" id="697281"/>
    <lineage>
        <taxon>Bacteria</taxon>
        <taxon>Bacillati</taxon>
        <taxon>Bacillota</taxon>
        <taxon>Clostridia</taxon>
        <taxon>Thermoanaerobacterales</taxon>
        <taxon>Thermoanaerobacterales Family IV. Incertae Sedis</taxon>
        <taxon>Mahella</taxon>
    </lineage>
</organism>
<keyword evidence="2" id="KW-0975">Bacterial flagellum</keyword>
<dbReference type="InterPro" id="IPR001444">
    <property type="entry name" value="Flag_bb_rod_N"/>
</dbReference>
<dbReference type="GO" id="GO:0009425">
    <property type="term" value="C:bacterial-type flagellum basal body"/>
    <property type="evidence" value="ECO:0007669"/>
    <property type="project" value="UniProtKB-SubCell"/>
</dbReference>
<dbReference type="EMBL" id="CP002360">
    <property type="protein sequence ID" value="AEE95552.1"/>
    <property type="molecule type" value="Genomic_DNA"/>
</dbReference>
<gene>
    <name evidence="6" type="ordered locus">Mahau_0336</name>
</gene>
<dbReference type="Pfam" id="PF22692">
    <property type="entry name" value="LlgE_F_G_D1"/>
    <property type="match status" value="1"/>
</dbReference>
<dbReference type="RefSeq" id="WP_013779985.1">
    <property type="nucleotide sequence ID" value="NC_015520.1"/>
</dbReference>
<dbReference type="SUPFAM" id="SSF117143">
    <property type="entry name" value="Flagellar hook protein flgE"/>
    <property type="match status" value="1"/>
</dbReference>
<reference evidence="6 7" key="2">
    <citation type="journal article" date="2011" name="Stand. Genomic Sci.">
        <title>Complete genome sequence of Mahella australiensis type strain (50-1 BON).</title>
        <authorList>
            <person name="Sikorski J."/>
            <person name="Teshima H."/>
            <person name="Nolan M."/>
            <person name="Lucas S."/>
            <person name="Hammon N."/>
            <person name="Deshpande S."/>
            <person name="Cheng J.F."/>
            <person name="Pitluck S."/>
            <person name="Liolios K."/>
            <person name="Pagani I."/>
            <person name="Ivanova N."/>
            <person name="Huntemann M."/>
            <person name="Mavromatis K."/>
            <person name="Ovchinikova G."/>
            <person name="Pati A."/>
            <person name="Tapia R."/>
            <person name="Han C."/>
            <person name="Goodwin L."/>
            <person name="Chen A."/>
            <person name="Palaniappan K."/>
            <person name="Land M."/>
            <person name="Hauser L."/>
            <person name="Ngatchou-Djao O.D."/>
            <person name="Rohde M."/>
            <person name="Pukall R."/>
            <person name="Spring S."/>
            <person name="Abt B."/>
            <person name="Goker M."/>
            <person name="Detter J.C."/>
            <person name="Woyke T."/>
            <person name="Bristow J."/>
            <person name="Markowitz V."/>
            <person name="Hugenholtz P."/>
            <person name="Eisen J.A."/>
            <person name="Kyrpides N.C."/>
            <person name="Klenk H.P."/>
            <person name="Lapidus A."/>
        </authorList>
    </citation>
    <scope>NUCLEOTIDE SEQUENCE [LARGE SCALE GENOMIC DNA]</scope>
    <source>
        <strain evidence="7">DSM 15567 / CIP 107919 / 50-1 BON</strain>
    </source>
</reference>
<evidence type="ECO:0000313" key="6">
    <source>
        <dbReference type="EMBL" id="AEE95552.1"/>
    </source>
</evidence>
<comment type="similarity">
    <text evidence="1 2">Belongs to the flagella basal body rod proteins family.</text>
</comment>
<dbReference type="InterPro" id="IPR037925">
    <property type="entry name" value="FlgE/F/G-like"/>
</dbReference>
<name>F3ZXP5_MAHA5</name>
<evidence type="ECO:0000256" key="2">
    <source>
        <dbReference type="RuleBase" id="RU362116"/>
    </source>
</evidence>
<evidence type="ECO:0000259" key="4">
    <source>
        <dbReference type="Pfam" id="PF06429"/>
    </source>
</evidence>
<dbReference type="PANTHER" id="PTHR30435:SF19">
    <property type="entry name" value="FLAGELLAR BASAL-BODY ROD PROTEIN FLGG"/>
    <property type="match status" value="1"/>
</dbReference>
<reference evidence="7" key="1">
    <citation type="submission" date="2010-11" db="EMBL/GenBank/DDBJ databases">
        <title>The complete genome of Mahella australiensis DSM 15567.</title>
        <authorList>
            <consortium name="US DOE Joint Genome Institute (JGI-PGF)"/>
            <person name="Lucas S."/>
            <person name="Copeland A."/>
            <person name="Lapidus A."/>
            <person name="Bruce D."/>
            <person name="Goodwin L."/>
            <person name="Pitluck S."/>
            <person name="Kyrpides N."/>
            <person name="Mavromatis K."/>
            <person name="Pagani I."/>
            <person name="Ivanova N."/>
            <person name="Teshima H."/>
            <person name="Brettin T."/>
            <person name="Detter J.C."/>
            <person name="Han C."/>
            <person name="Tapia R."/>
            <person name="Land M."/>
            <person name="Hauser L."/>
            <person name="Markowitz V."/>
            <person name="Cheng J.-F."/>
            <person name="Hugenholtz P."/>
            <person name="Woyke T."/>
            <person name="Wu D."/>
            <person name="Spring S."/>
            <person name="Pukall R."/>
            <person name="Steenblock K."/>
            <person name="Schneider S."/>
            <person name="Klenk H.-P."/>
            <person name="Eisen J.A."/>
        </authorList>
    </citation>
    <scope>NUCLEOTIDE SEQUENCE [LARGE SCALE GENOMIC DNA]</scope>
    <source>
        <strain evidence="7">DSM 15567 / CIP 107919 / 50-1 BON</strain>
    </source>
</reference>
<dbReference type="InterPro" id="IPR019776">
    <property type="entry name" value="Flagellar_basal_body_rod_CS"/>
</dbReference>
<dbReference type="PROSITE" id="PS00588">
    <property type="entry name" value="FLAGELLA_BB_ROD"/>
    <property type="match status" value="1"/>
</dbReference>
<keyword evidence="6" id="KW-0282">Flagellum</keyword>
<dbReference type="OrthoDB" id="9804559at2"/>
<dbReference type="InterPro" id="IPR010930">
    <property type="entry name" value="Flg_bb/hook_C_dom"/>
</dbReference>
<proteinExistence type="inferred from homology"/>
<dbReference type="InterPro" id="IPR020013">
    <property type="entry name" value="Flagellar_FlgE/F/G"/>
</dbReference>
<dbReference type="InterPro" id="IPR053967">
    <property type="entry name" value="LlgE_F_G-like_D1"/>
</dbReference>
<dbReference type="Pfam" id="PF06429">
    <property type="entry name" value="Flg_bbr_C"/>
    <property type="match status" value="1"/>
</dbReference>
<feature type="domain" description="Flagellar hook protein FlgE/F/G-like D1" evidence="5">
    <location>
        <begin position="97"/>
        <end position="165"/>
    </location>
</feature>
<feature type="domain" description="Flagellar basal-body/hook protein C-terminal" evidence="4">
    <location>
        <begin position="213"/>
        <end position="257"/>
    </location>
</feature>
<dbReference type="KEGG" id="mas:Mahau_0336"/>
<evidence type="ECO:0000259" key="5">
    <source>
        <dbReference type="Pfam" id="PF22692"/>
    </source>
</evidence>
<dbReference type="NCBIfam" id="TIGR03506">
    <property type="entry name" value="FlgEFG_subfam"/>
    <property type="match status" value="1"/>
</dbReference>
<dbReference type="GO" id="GO:0071978">
    <property type="term" value="P:bacterial-type flagellum-dependent swarming motility"/>
    <property type="evidence" value="ECO:0007669"/>
    <property type="project" value="TreeGrafter"/>
</dbReference>
<accession>F3ZXP5</accession>
<keyword evidence="6" id="KW-0966">Cell projection</keyword>
<sequence>MLRGLYNATTAMQVETARLNAIANNIANAETTGYKKDKMVSQSFPDVLVARIGNKAGAVIRPFDIIGSINHGVHVDQVKTDWFQGPLQQTDNTTDLALTGNGFFVLRVGQNDYRYTRDGAFAVDADGYLVNQNGYRVQGYDNQNEFVDILVGNERFSVDPAGNIYTDQRQYAGTIAVEDFDNRDDALEKAGDNLYVVYDPEQYQSHPVGTGIKQGHIEVSNVDINKEITDMMEVYRHYESAQRIVSMLDQTLDKTVNEVGRV</sequence>
<dbReference type="eggNOG" id="COG4786">
    <property type="taxonomic scope" value="Bacteria"/>
</dbReference>
<comment type="subcellular location">
    <subcellularLocation>
        <location evidence="2">Bacterial flagellum basal body</location>
    </subcellularLocation>
</comment>
<keyword evidence="7" id="KW-1185">Reference proteome</keyword>
<evidence type="ECO:0000259" key="3">
    <source>
        <dbReference type="Pfam" id="PF00460"/>
    </source>
</evidence>
<dbReference type="HOGENOM" id="CLU_013687_0_0_9"/>
<dbReference type="Pfam" id="PF00460">
    <property type="entry name" value="Flg_bb_rod"/>
    <property type="match status" value="1"/>
</dbReference>
<evidence type="ECO:0000313" key="7">
    <source>
        <dbReference type="Proteomes" id="UP000008457"/>
    </source>
</evidence>
<dbReference type="AlphaFoldDB" id="F3ZXP5"/>
<protein>
    <submittedName>
        <fullName evidence="6">Flagellar hook-basal body protein</fullName>
    </submittedName>
</protein>